<dbReference type="RefSeq" id="WP_382422685.1">
    <property type="nucleotide sequence ID" value="NZ_JBHSCW010000007.1"/>
</dbReference>
<comment type="caution">
    <text evidence="2">The sequence shown here is derived from an EMBL/GenBank/DDBJ whole genome shotgun (WGS) entry which is preliminary data.</text>
</comment>
<organism evidence="2 3">
    <name type="scientific">Fodinicurvata halophila</name>
    <dbReference type="NCBI Taxonomy" id="1419723"/>
    <lineage>
        <taxon>Bacteria</taxon>
        <taxon>Pseudomonadati</taxon>
        <taxon>Pseudomonadota</taxon>
        <taxon>Alphaproteobacteria</taxon>
        <taxon>Rhodospirillales</taxon>
        <taxon>Rhodovibrionaceae</taxon>
        <taxon>Fodinicurvata</taxon>
    </lineage>
</organism>
<protein>
    <submittedName>
        <fullName evidence="2">Thioredoxin domain-containing protein</fullName>
    </submittedName>
</protein>
<dbReference type="SUPFAM" id="SSF52833">
    <property type="entry name" value="Thioredoxin-like"/>
    <property type="match status" value="1"/>
</dbReference>
<dbReference type="InterPro" id="IPR036249">
    <property type="entry name" value="Thioredoxin-like_sf"/>
</dbReference>
<dbReference type="PANTHER" id="PTHR42899">
    <property type="entry name" value="SPERMATOGENESIS-ASSOCIATED PROTEIN 20"/>
    <property type="match status" value="1"/>
</dbReference>
<dbReference type="EMBL" id="JBHSCW010000007">
    <property type="protein sequence ID" value="MFC4352335.1"/>
    <property type="molecule type" value="Genomic_DNA"/>
</dbReference>
<dbReference type="Gene3D" id="1.50.10.20">
    <property type="match status" value="1"/>
</dbReference>
<gene>
    <name evidence="2" type="ORF">ACFOW6_12370</name>
</gene>
<sequence>MTEQHAAQQNRLAQETSPYLLQHRNNPVEWYPWGTEALDKARRENKPILLSVGYAACHWCHVMAHESFEDPEVAAQMNRLFVNIKVDREERPDLDGIYQSALALLGEQGGWPLTMFLTPRGEPFWGGTYFPAAARFGRPGFTDVLQAMSQAYHEKPEAVQQNVSALHEALQKLSSPEAGQGISLQAHDLAARSLVRHIDPVEGGLGSAPKFPQPPILKLLWLAGLRSGREEERNAVLRTLERMSQGGIYDHLGGGYARYATDDKWLVPHFEKMLYDNAQILDLLNEAWKETANLLYARRIHETVDWMLREMRAQREPGGELCGGFASSLDADSEGEEGRFYVWSEEEIDRILGKEAPLFKEVYDVRPGGNWEGKTILNRSMHSEFRSDDEEDRLATARELLFQERSQRVRPGWDDKVLADWNGLTIAALARVAFTFRRSDWLATAEAAFAFVRDEMSDGDRLFHSWRYGQLQHKGMLDDYAQMASAALTLHEITGQSNYLEQAERWVDSIERHFRDSANGGYFITADDSDDVVIRPKNAHDNAVPSGNGTLADVLARLYHLTGNDQYLQRCEELLTVFSGELERTVFPYATLLNAAVMLQDALQLVLMAGEDAQDDSLLETIATTSAPHKALLQPKSVDSLPPLHPAAGKTAVDGRATVYLCRGQSCSLPLQDTAQLRQSLLDERLAFQADISASTP</sequence>
<dbReference type="InterPro" id="IPR024705">
    <property type="entry name" value="Ssp411"/>
</dbReference>
<dbReference type="InterPro" id="IPR005198">
    <property type="entry name" value="Glyco_hydro_76"/>
</dbReference>
<reference evidence="3" key="1">
    <citation type="journal article" date="2019" name="Int. J. Syst. Evol. Microbiol.">
        <title>The Global Catalogue of Microorganisms (GCM) 10K type strain sequencing project: providing services to taxonomists for standard genome sequencing and annotation.</title>
        <authorList>
            <consortium name="The Broad Institute Genomics Platform"/>
            <consortium name="The Broad Institute Genome Sequencing Center for Infectious Disease"/>
            <person name="Wu L."/>
            <person name="Ma J."/>
        </authorList>
    </citation>
    <scope>NUCLEOTIDE SEQUENCE [LARGE SCALE GENOMIC DNA]</scope>
    <source>
        <strain evidence="3">CECT 8472</strain>
    </source>
</reference>
<dbReference type="Proteomes" id="UP001595799">
    <property type="component" value="Unassembled WGS sequence"/>
</dbReference>
<proteinExistence type="predicted"/>
<feature type="domain" description="Spermatogenesis-associated protein 20-like TRX" evidence="1">
    <location>
        <begin position="9"/>
        <end position="171"/>
    </location>
</feature>
<dbReference type="CDD" id="cd02955">
    <property type="entry name" value="SSP411"/>
    <property type="match status" value="1"/>
</dbReference>
<name>A0ABV8UN38_9PROT</name>
<dbReference type="InterPro" id="IPR008928">
    <property type="entry name" value="6-hairpin_glycosidase_sf"/>
</dbReference>
<dbReference type="Gene3D" id="3.40.30.10">
    <property type="entry name" value="Glutaredoxin"/>
    <property type="match status" value="1"/>
</dbReference>
<evidence type="ECO:0000313" key="3">
    <source>
        <dbReference type="Proteomes" id="UP001595799"/>
    </source>
</evidence>
<keyword evidence="3" id="KW-1185">Reference proteome</keyword>
<dbReference type="Pfam" id="PF03190">
    <property type="entry name" value="Thioredox_DsbH"/>
    <property type="match status" value="1"/>
</dbReference>
<dbReference type="SUPFAM" id="SSF48208">
    <property type="entry name" value="Six-hairpin glycosidases"/>
    <property type="match status" value="1"/>
</dbReference>
<accession>A0ABV8UN38</accession>
<dbReference type="PANTHER" id="PTHR42899:SF1">
    <property type="entry name" value="SPERMATOGENESIS-ASSOCIATED PROTEIN 20"/>
    <property type="match status" value="1"/>
</dbReference>
<evidence type="ECO:0000313" key="2">
    <source>
        <dbReference type="EMBL" id="MFC4352335.1"/>
    </source>
</evidence>
<dbReference type="Pfam" id="PF03663">
    <property type="entry name" value="Glyco_hydro_76"/>
    <property type="match status" value="1"/>
</dbReference>
<evidence type="ECO:0000259" key="1">
    <source>
        <dbReference type="Pfam" id="PF03190"/>
    </source>
</evidence>
<dbReference type="InterPro" id="IPR004879">
    <property type="entry name" value="Ssp411-like_TRX"/>
</dbReference>
<dbReference type="PIRSF" id="PIRSF006402">
    <property type="entry name" value="UCP006402_thioredoxin"/>
    <property type="match status" value="1"/>
</dbReference>